<dbReference type="EMBL" id="JAFKCT010000001">
    <property type="protein sequence ID" value="MBN7809624.1"/>
    <property type="molecule type" value="Genomic_DNA"/>
</dbReference>
<dbReference type="InterPro" id="IPR037682">
    <property type="entry name" value="TonB_C"/>
</dbReference>
<evidence type="ECO:0000256" key="1">
    <source>
        <dbReference type="SAM" id="SignalP"/>
    </source>
</evidence>
<dbReference type="Pfam" id="PF03544">
    <property type="entry name" value="TonB_C"/>
    <property type="match status" value="1"/>
</dbReference>
<evidence type="ECO:0000259" key="2">
    <source>
        <dbReference type="Pfam" id="PF03544"/>
    </source>
</evidence>
<evidence type="ECO:0000313" key="4">
    <source>
        <dbReference type="Proteomes" id="UP000664317"/>
    </source>
</evidence>
<keyword evidence="1" id="KW-0732">Signal</keyword>
<dbReference type="SUPFAM" id="SSF74653">
    <property type="entry name" value="TolA/TonB C-terminal domain"/>
    <property type="match status" value="1"/>
</dbReference>
<dbReference type="SUPFAM" id="SSF48452">
    <property type="entry name" value="TPR-like"/>
    <property type="match status" value="1"/>
</dbReference>
<accession>A0ABS3BZ22</accession>
<sequence length="217" mass="24969">MRLLSITVLAFLTFLPPLFAANPSLEDSILTERKIWEEFFAKNLRYPAEAIRAQESARIVLSVKIGPEGNLDSLFLVEDAPEYFQDHVMEVFSLGTSLWNKAILESRPADARYLICFNFEFGGTNGPPANRQKMAKDYIEKGKPEKALKILDQLIEKQPYSYKNYELRSETHRQLGNTELAQKDYMNSRLTKKKVLSEFDVVVYGQVTRRVETSLHL</sequence>
<feature type="signal peptide" evidence="1">
    <location>
        <begin position="1"/>
        <end position="20"/>
    </location>
</feature>
<dbReference type="Gene3D" id="1.25.40.10">
    <property type="entry name" value="Tetratricopeptide repeat domain"/>
    <property type="match status" value="1"/>
</dbReference>
<name>A0ABS3BZ22_9BACT</name>
<organism evidence="3 4">
    <name type="scientific">Algoriphagus oliviformis</name>
    <dbReference type="NCBI Taxonomy" id="2811231"/>
    <lineage>
        <taxon>Bacteria</taxon>
        <taxon>Pseudomonadati</taxon>
        <taxon>Bacteroidota</taxon>
        <taxon>Cytophagia</taxon>
        <taxon>Cytophagales</taxon>
        <taxon>Cyclobacteriaceae</taxon>
        <taxon>Algoriphagus</taxon>
    </lineage>
</organism>
<feature type="domain" description="TonB C-terminal" evidence="2">
    <location>
        <begin position="43"/>
        <end position="120"/>
    </location>
</feature>
<feature type="chain" id="PRO_5047407874" evidence="1">
    <location>
        <begin position="21"/>
        <end position="217"/>
    </location>
</feature>
<gene>
    <name evidence="3" type="ORF">J0A68_01565</name>
</gene>
<reference evidence="3 4" key="1">
    <citation type="submission" date="2021-03" db="EMBL/GenBank/DDBJ databases">
        <title>novel species isolated from a fishpond in China.</title>
        <authorList>
            <person name="Lu H."/>
            <person name="Cai Z."/>
        </authorList>
    </citation>
    <scope>NUCLEOTIDE SEQUENCE [LARGE SCALE GENOMIC DNA]</scope>
    <source>
        <strain evidence="3 4">H41</strain>
    </source>
</reference>
<protein>
    <submittedName>
        <fullName evidence="3">Energy transducer TonB</fullName>
    </submittedName>
</protein>
<evidence type="ECO:0000313" key="3">
    <source>
        <dbReference type="EMBL" id="MBN7809624.1"/>
    </source>
</evidence>
<dbReference type="Proteomes" id="UP000664317">
    <property type="component" value="Unassembled WGS sequence"/>
</dbReference>
<keyword evidence="4" id="KW-1185">Reference proteome</keyword>
<dbReference type="RefSeq" id="WP_206576426.1">
    <property type="nucleotide sequence ID" value="NZ_JAFKCT010000001.1"/>
</dbReference>
<dbReference type="Gene3D" id="3.30.1150.10">
    <property type="match status" value="1"/>
</dbReference>
<comment type="caution">
    <text evidence="3">The sequence shown here is derived from an EMBL/GenBank/DDBJ whole genome shotgun (WGS) entry which is preliminary data.</text>
</comment>
<dbReference type="InterPro" id="IPR011990">
    <property type="entry name" value="TPR-like_helical_dom_sf"/>
</dbReference>
<proteinExistence type="predicted"/>